<dbReference type="Proteomes" id="UP001183610">
    <property type="component" value="Unassembled WGS sequence"/>
</dbReference>
<accession>A0ABU2R258</accession>
<comment type="caution">
    <text evidence="2">The sequence shown here is derived from an EMBL/GenBank/DDBJ whole genome shotgun (WGS) entry which is preliminary data.</text>
</comment>
<reference evidence="3" key="1">
    <citation type="submission" date="2023-07" db="EMBL/GenBank/DDBJ databases">
        <title>30 novel species of actinomycetes from the DSMZ collection.</title>
        <authorList>
            <person name="Nouioui I."/>
        </authorList>
    </citation>
    <scope>NUCLEOTIDE SEQUENCE [LARGE SCALE GENOMIC DNA]</scope>
    <source>
        <strain evidence="3">DSM 41979</strain>
    </source>
</reference>
<evidence type="ECO:0000259" key="1">
    <source>
        <dbReference type="PROSITE" id="PS51186"/>
    </source>
</evidence>
<feature type="domain" description="N-acetyltransferase" evidence="1">
    <location>
        <begin position="9"/>
        <end position="174"/>
    </location>
</feature>
<organism evidence="2 3">
    <name type="scientific">Streptomyces evansiae</name>
    <dbReference type="NCBI Taxonomy" id="3075535"/>
    <lineage>
        <taxon>Bacteria</taxon>
        <taxon>Bacillati</taxon>
        <taxon>Actinomycetota</taxon>
        <taxon>Actinomycetes</taxon>
        <taxon>Kitasatosporales</taxon>
        <taxon>Streptomycetaceae</taxon>
        <taxon>Streptomyces</taxon>
    </lineage>
</organism>
<evidence type="ECO:0000313" key="3">
    <source>
        <dbReference type="Proteomes" id="UP001183610"/>
    </source>
</evidence>
<dbReference type="PROSITE" id="PS51186">
    <property type="entry name" value="GNAT"/>
    <property type="match status" value="1"/>
</dbReference>
<protein>
    <submittedName>
        <fullName evidence="2">GNAT family N-acetyltransferase</fullName>
    </submittedName>
</protein>
<dbReference type="PANTHER" id="PTHR43792:SF1">
    <property type="entry name" value="N-ACETYLTRANSFERASE DOMAIN-CONTAINING PROTEIN"/>
    <property type="match status" value="1"/>
</dbReference>
<dbReference type="InterPro" id="IPR016181">
    <property type="entry name" value="Acyl_CoA_acyltransferase"/>
</dbReference>
<dbReference type="InterPro" id="IPR051531">
    <property type="entry name" value="N-acetyltransferase"/>
</dbReference>
<dbReference type="Gene3D" id="3.40.630.30">
    <property type="match status" value="1"/>
</dbReference>
<proteinExistence type="predicted"/>
<dbReference type="PANTHER" id="PTHR43792">
    <property type="entry name" value="GNAT FAMILY, PUTATIVE (AFU_ORTHOLOGUE AFUA_3G00765)-RELATED-RELATED"/>
    <property type="match status" value="1"/>
</dbReference>
<dbReference type="EMBL" id="JAVRET010000031">
    <property type="protein sequence ID" value="MDT0410422.1"/>
    <property type="molecule type" value="Genomic_DNA"/>
</dbReference>
<sequence>MPLLATPRLHLRRFRPEDAAVLAAYRSVPDVARYQGWSAPVGEEEARLLVREFAAVDPEAPGWFQYAVEERATGALIGDVGVRLDENGMQADLGFTLAPAAQGRGYATEAVRAVLGDLFERRGLHRVSAVCDARNTASARLLERVGFRREGLRPAFTWLKGEWTDDVLYGLLADWWRG</sequence>
<dbReference type="RefSeq" id="WP_010277422.1">
    <property type="nucleotide sequence ID" value="NZ_JAVRET010000031.1"/>
</dbReference>
<keyword evidence="3" id="KW-1185">Reference proteome</keyword>
<dbReference type="InterPro" id="IPR000182">
    <property type="entry name" value="GNAT_dom"/>
</dbReference>
<gene>
    <name evidence="2" type="ORF">RM698_15310</name>
</gene>
<name>A0ABU2R258_9ACTN</name>
<evidence type="ECO:0000313" key="2">
    <source>
        <dbReference type="EMBL" id="MDT0410422.1"/>
    </source>
</evidence>
<dbReference type="SUPFAM" id="SSF55729">
    <property type="entry name" value="Acyl-CoA N-acyltransferases (Nat)"/>
    <property type="match status" value="1"/>
</dbReference>
<dbReference type="Pfam" id="PF13302">
    <property type="entry name" value="Acetyltransf_3"/>
    <property type="match status" value="1"/>
</dbReference>